<organism evidence="2 3">
    <name type="scientific">Cellvibrio mixtus</name>
    <dbReference type="NCBI Taxonomy" id="39650"/>
    <lineage>
        <taxon>Bacteria</taxon>
        <taxon>Pseudomonadati</taxon>
        <taxon>Pseudomonadota</taxon>
        <taxon>Gammaproteobacteria</taxon>
        <taxon>Cellvibrionales</taxon>
        <taxon>Cellvibrionaceae</taxon>
        <taxon>Cellvibrio</taxon>
    </lineage>
</organism>
<reference evidence="3" key="1">
    <citation type="submission" date="2017-05" db="EMBL/GenBank/DDBJ databases">
        <authorList>
            <person name="Barney B.M."/>
        </authorList>
    </citation>
    <scope>NUCLEOTIDE SEQUENCE [LARGE SCALE GENOMIC DNA]</scope>
    <source>
        <strain evidence="3">PSBB022</strain>
    </source>
</reference>
<evidence type="ECO:0000313" key="2">
    <source>
        <dbReference type="EMBL" id="OZY87400.1"/>
    </source>
</evidence>
<feature type="domain" description="Contractile injection system tube protein N-terminal" evidence="1">
    <location>
        <begin position="10"/>
        <end position="160"/>
    </location>
</feature>
<protein>
    <submittedName>
        <fullName evidence="2">Peptidoglycan-binding protein</fullName>
    </submittedName>
</protein>
<dbReference type="Pfam" id="PF19266">
    <property type="entry name" value="CIS_tube"/>
    <property type="match status" value="1"/>
</dbReference>
<dbReference type="STRING" id="1209072.GCA_000766945_03939"/>
<comment type="caution">
    <text evidence="2">The sequence shown here is derived from an EMBL/GenBank/DDBJ whole genome shotgun (WGS) entry which is preliminary data.</text>
</comment>
<dbReference type="EMBL" id="NHNI01000001">
    <property type="protein sequence ID" value="OZY87400.1"/>
    <property type="molecule type" value="Genomic_DNA"/>
</dbReference>
<gene>
    <name evidence="2" type="ORF">CBP51_10590</name>
</gene>
<evidence type="ECO:0000313" key="3">
    <source>
        <dbReference type="Proteomes" id="UP000216101"/>
    </source>
</evidence>
<sequence>MPSASGTKIKLKISPCDVSGGVATVNDDTPFEVLINPEEYSHISTNKYIENKAPGPNGEKKFVKSEPDRIEFKEIVLDGTGVVHGTTSTVLQQVALLRKVAYTYDGSEHEPPVVEVSWGPMLFKARLEKLDVKYTLFKPSGEPLRARVTLKFTAFTTNEEVFRAASMESPDLTHLVEVRSGDTLPMLCHKIYKDSSYYLAVAEFNQLRSFRQLAPGQLLRFPPLV</sequence>
<dbReference type="InterPro" id="IPR045361">
    <property type="entry name" value="CIS_tube_prot_N"/>
</dbReference>
<accession>A0A266QC77</accession>
<name>A0A266QC77_9GAMM</name>
<keyword evidence="3" id="KW-1185">Reference proteome</keyword>
<evidence type="ECO:0000259" key="1">
    <source>
        <dbReference type="Pfam" id="PF19266"/>
    </source>
</evidence>
<proteinExistence type="predicted"/>
<dbReference type="RefSeq" id="WP_094984812.1">
    <property type="nucleotide sequence ID" value="NZ_NHNI01000001.1"/>
</dbReference>
<dbReference type="AlphaFoldDB" id="A0A266QC77"/>
<dbReference type="Proteomes" id="UP000216101">
    <property type="component" value="Unassembled WGS sequence"/>
</dbReference>